<comment type="function">
    <text evidence="1 8">Attaches a formyl group to the free amino group of methionyl-tRNA(fMet). The formyl group appears to play a dual role in the initiator identity of N-formylmethionyl-tRNA by promoting its recognition by IF2 and preventing the misappropriation of this tRNA by the elongation apparatus.</text>
</comment>
<keyword evidence="5 8" id="KW-0808">Transferase</keyword>
<dbReference type="InterPro" id="IPR001555">
    <property type="entry name" value="GART_AS"/>
</dbReference>
<evidence type="ECO:0000256" key="1">
    <source>
        <dbReference type="ARBA" id="ARBA00002606"/>
    </source>
</evidence>
<dbReference type="Pfam" id="PF02911">
    <property type="entry name" value="Formyl_trans_C"/>
    <property type="match status" value="1"/>
</dbReference>
<dbReference type="EMBL" id="MJLZ01000040">
    <property type="protein sequence ID" value="RLM20424.1"/>
    <property type="molecule type" value="Genomic_DNA"/>
</dbReference>
<name>A0A421DKT4_9GAMM</name>
<dbReference type="SUPFAM" id="SSF50486">
    <property type="entry name" value="FMT C-terminal domain-like"/>
    <property type="match status" value="1"/>
</dbReference>
<dbReference type="InterPro" id="IPR005793">
    <property type="entry name" value="Formyl_trans_C"/>
</dbReference>
<dbReference type="CDD" id="cd08646">
    <property type="entry name" value="FMT_core_Met-tRNA-FMT_N"/>
    <property type="match status" value="1"/>
</dbReference>
<reference evidence="11 12" key="1">
    <citation type="submission" date="2016-09" db="EMBL/GenBank/DDBJ databases">
        <authorList>
            <person name="Doonan J."/>
            <person name="Pachebat J.A."/>
            <person name="Golyshin P.N."/>
            <person name="Denman S."/>
            <person name="Mcdonald J.E."/>
        </authorList>
    </citation>
    <scope>NUCLEOTIDE SEQUENCE [LARGE SCALE GENOMIC DNA]</scope>
    <source>
        <strain evidence="11 12">NCPPB 3934</strain>
    </source>
</reference>
<dbReference type="Gene3D" id="3.10.25.10">
    <property type="entry name" value="Formyl transferase, C-terminal domain"/>
    <property type="match status" value="1"/>
</dbReference>
<evidence type="ECO:0000256" key="7">
    <source>
        <dbReference type="ARBA" id="ARBA00048558"/>
    </source>
</evidence>
<dbReference type="GO" id="GO:0005829">
    <property type="term" value="C:cytosol"/>
    <property type="evidence" value="ECO:0007669"/>
    <property type="project" value="TreeGrafter"/>
</dbReference>
<dbReference type="InterPro" id="IPR044135">
    <property type="entry name" value="Met-tRNA-FMT_C"/>
</dbReference>
<dbReference type="AlphaFoldDB" id="A0A421DKT4"/>
<feature type="binding site" evidence="8">
    <location>
        <begin position="113"/>
        <end position="116"/>
    </location>
    <ligand>
        <name>(6S)-5,6,7,8-tetrahydrofolate</name>
        <dbReference type="ChEBI" id="CHEBI:57453"/>
    </ligand>
</feature>
<dbReference type="FunFam" id="3.40.50.170:FF:000003">
    <property type="entry name" value="Methionyl-tRNA formyltransferase"/>
    <property type="match status" value="1"/>
</dbReference>
<evidence type="ECO:0000256" key="6">
    <source>
        <dbReference type="ARBA" id="ARBA00022917"/>
    </source>
</evidence>
<evidence type="ECO:0000259" key="10">
    <source>
        <dbReference type="Pfam" id="PF02911"/>
    </source>
</evidence>
<evidence type="ECO:0000313" key="12">
    <source>
        <dbReference type="Proteomes" id="UP000285648"/>
    </source>
</evidence>
<proteinExistence type="inferred from homology"/>
<comment type="caution">
    <text evidence="11">The sequence shown here is derived from an EMBL/GenBank/DDBJ whole genome shotgun (WGS) entry which is preliminary data.</text>
</comment>
<dbReference type="PANTHER" id="PTHR11138">
    <property type="entry name" value="METHIONYL-TRNA FORMYLTRANSFERASE"/>
    <property type="match status" value="1"/>
</dbReference>
<dbReference type="InterPro" id="IPR005794">
    <property type="entry name" value="Fmt"/>
</dbReference>
<dbReference type="InterPro" id="IPR002376">
    <property type="entry name" value="Formyl_transf_N"/>
</dbReference>
<dbReference type="PROSITE" id="PS00373">
    <property type="entry name" value="GART"/>
    <property type="match status" value="1"/>
</dbReference>
<dbReference type="Proteomes" id="UP000285648">
    <property type="component" value="Unassembled WGS sequence"/>
</dbReference>
<evidence type="ECO:0000256" key="4">
    <source>
        <dbReference type="ARBA" id="ARBA00016014"/>
    </source>
</evidence>
<dbReference type="HAMAP" id="MF_00182">
    <property type="entry name" value="Formyl_trans"/>
    <property type="match status" value="1"/>
</dbReference>
<dbReference type="CDD" id="cd08704">
    <property type="entry name" value="Met_tRNA_FMT_C"/>
    <property type="match status" value="1"/>
</dbReference>
<dbReference type="SUPFAM" id="SSF53328">
    <property type="entry name" value="Formyltransferase"/>
    <property type="match status" value="1"/>
</dbReference>
<accession>A0A421DKT4</accession>
<dbReference type="Pfam" id="PF00551">
    <property type="entry name" value="Formyl_trans_N"/>
    <property type="match status" value="1"/>
</dbReference>
<dbReference type="FunFam" id="3.40.50.12230:FF:000001">
    <property type="entry name" value="Methionyl-tRNA formyltransferase"/>
    <property type="match status" value="1"/>
</dbReference>
<evidence type="ECO:0000256" key="5">
    <source>
        <dbReference type="ARBA" id="ARBA00022679"/>
    </source>
</evidence>
<protein>
    <recommendedName>
        <fullName evidence="4 8">Methionyl-tRNA formyltransferase</fullName>
        <ecNumber evidence="3 8">2.1.2.9</ecNumber>
    </recommendedName>
</protein>
<evidence type="ECO:0000256" key="2">
    <source>
        <dbReference type="ARBA" id="ARBA00010699"/>
    </source>
</evidence>
<keyword evidence="6 8" id="KW-0648">Protein biosynthesis</keyword>
<dbReference type="InterPro" id="IPR011034">
    <property type="entry name" value="Formyl_transferase-like_C_sf"/>
</dbReference>
<gene>
    <name evidence="8" type="primary">fmt</name>
    <name evidence="11" type="ORF">BIY29_15190</name>
</gene>
<sequence length="315" mass="34661">MSDSLRIIFAGTPDFAARHLDALLSSRHQVVGVFTQPDRPAGRGNKLTPSPVKILAEQHDIPVYQPKSLRQTEGQEMLEALHADVMVVVAYGLILPQTVLDMPRLGCINVHGSLLPRWRGAAPIQRALWAGDTTTGITIMQMDVGLDTGAMLHKIECPILHEDTSATLYAKLAELGPRGLLETLEQLADEQLVAEPQDDALATYAEKLSKEEARLNWQLSAAQLERCVRAFNPWPVSYFVVDEQPVKVWKSEAFPAEHHALPGTILQSDKHGIQVATSDGVLTIIELQPAGKKVMAAQNLLNSRREWFIPGKVLA</sequence>
<dbReference type="EC" id="2.1.2.9" evidence="3 8"/>
<feature type="domain" description="Formyl transferase C-terminal" evidence="10">
    <location>
        <begin position="207"/>
        <end position="304"/>
    </location>
</feature>
<dbReference type="FunFam" id="3.10.25.10:FF:000001">
    <property type="entry name" value="Methionyl-tRNA formyltransferase"/>
    <property type="match status" value="1"/>
</dbReference>
<dbReference type="Gene3D" id="3.40.50.170">
    <property type="entry name" value="Formyl transferase, N-terminal domain"/>
    <property type="match status" value="1"/>
</dbReference>
<dbReference type="InterPro" id="IPR036477">
    <property type="entry name" value="Formyl_transf_N_sf"/>
</dbReference>
<organism evidence="11 12">
    <name type="scientific">Brenneria alni</name>
    <dbReference type="NCBI Taxonomy" id="71656"/>
    <lineage>
        <taxon>Bacteria</taxon>
        <taxon>Pseudomonadati</taxon>
        <taxon>Pseudomonadota</taxon>
        <taxon>Gammaproteobacteria</taxon>
        <taxon>Enterobacterales</taxon>
        <taxon>Pectobacteriaceae</taxon>
        <taxon>Brenneria</taxon>
    </lineage>
</organism>
<dbReference type="RefSeq" id="WP_121576015.1">
    <property type="nucleotide sequence ID" value="NZ_MJLZ01000040.1"/>
</dbReference>
<keyword evidence="12" id="KW-1185">Reference proteome</keyword>
<dbReference type="InterPro" id="IPR037022">
    <property type="entry name" value="Formyl_trans_C_sf"/>
</dbReference>
<dbReference type="InterPro" id="IPR041711">
    <property type="entry name" value="Met-tRNA-FMT_N"/>
</dbReference>
<dbReference type="GO" id="GO:0004479">
    <property type="term" value="F:methionyl-tRNA formyltransferase activity"/>
    <property type="evidence" value="ECO:0007669"/>
    <property type="project" value="UniProtKB-UniRule"/>
</dbReference>
<evidence type="ECO:0000313" key="11">
    <source>
        <dbReference type="EMBL" id="RLM20424.1"/>
    </source>
</evidence>
<dbReference type="NCBIfam" id="TIGR00460">
    <property type="entry name" value="fmt"/>
    <property type="match status" value="1"/>
</dbReference>
<comment type="similarity">
    <text evidence="2 8">Belongs to the Fmt family.</text>
</comment>
<evidence type="ECO:0000256" key="8">
    <source>
        <dbReference type="HAMAP-Rule" id="MF_00182"/>
    </source>
</evidence>
<dbReference type="OrthoDB" id="9802815at2"/>
<evidence type="ECO:0000256" key="3">
    <source>
        <dbReference type="ARBA" id="ARBA00012261"/>
    </source>
</evidence>
<feature type="domain" description="Formyl transferase N-terminal" evidence="9">
    <location>
        <begin position="6"/>
        <end position="183"/>
    </location>
</feature>
<dbReference type="PANTHER" id="PTHR11138:SF5">
    <property type="entry name" value="METHIONYL-TRNA FORMYLTRANSFERASE, MITOCHONDRIAL"/>
    <property type="match status" value="1"/>
</dbReference>
<evidence type="ECO:0000259" key="9">
    <source>
        <dbReference type="Pfam" id="PF00551"/>
    </source>
</evidence>
<comment type="catalytic activity">
    <reaction evidence="7 8">
        <text>L-methionyl-tRNA(fMet) + (6R)-10-formyltetrahydrofolate = N-formyl-L-methionyl-tRNA(fMet) + (6S)-5,6,7,8-tetrahydrofolate + H(+)</text>
        <dbReference type="Rhea" id="RHEA:24380"/>
        <dbReference type="Rhea" id="RHEA-COMP:9952"/>
        <dbReference type="Rhea" id="RHEA-COMP:9953"/>
        <dbReference type="ChEBI" id="CHEBI:15378"/>
        <dbReference type="ChEBI" id="CHEBI:57453"/>
        <dbReference type="ChEBI" id="CHEBI:78530"/>
        <dbReference type="ChEBI" id="CHEBI:78844"/>
        <dbReference type="ChEBI" id="CHEBI:195366"/>
        <dbReference type="EC" id="2.1.2.9"/>
    </reaction>
</comment>